<dbReference type="AlphaFoldDB" id="A0A915HMI1"/>
<keyword evidence="1" id="KW-1185">Reference proteome</keyword>
<dbReference type="Proteomes" id="UP000887565">
    <property type="component" value="Unplaced"/>
</dbReference>
<dbReference type="WBParaSite" id="nRc.2.0.1.t02889-RA">
    <property type="protein sequence ID" value="nRc.2.0.1.t02889-RA"/>
    <property type="gene ID" value="nRc.2.0.1.g02889"/>
</dbReference>
<accession>A0A915HMI1</accession>
<evidence type="ECO:0000313" key="2">
    <source>
        <dbReference type="WBParaSite" id="nRc.2.0.1.t02889-RA"/>
    </source>
</evidence>
<name>A0A915HMI1_ROMCU</name>
<evidence type="ECO:0000313" key="1">
    <source>
        <dbReference type="Proteomes" id="UP000887565"/>
    </source>
</evidence>
<sequence length="93" mass="10346">MEVVSTRVLYVANFMVNSLKSKIELSGVSTGMLNKIPRGKPKKTGNLNLDDCFPSRNLQLNVYPHYDELKRIFAKCSDNTYTYGVGLSGMAVP</sequence>
<organism evidence="1 2">
    <name type="scientific">Romanomermis culicivorax</name>
    <name type="common">Nematode worm</name>
    <dbReference type="NCBI Taxonomy" id="13658"/>
    <lineage>
        <taxon>Eukaryota</taxon>
        <taxon>Metazoa</taxon>
        <taxon>Ecdysozoa</taxon>
        <taxon>Nematoda</taxon>
        <taxon>Enoplea</taxon>
        <taxon>Dorylaimia</taxon>
        <taxon>Mermithida</taxon>
        <taxon>Mermithoidea</taxon>
        <taxon>Mermithidae</taxon>
        <taxon>Romanomermis</taxon>
    </lineage>
</organism>
<reference evidence="2" key="1">
    <citation type="submission" date="2022-11" db="UniProtKB">
        <authorList>
            <consortium name="WormBaseParasite"/>
        </authorList>
    </citation>
    <scope>IDENTIFICATION</scope>
</reference>
<proteinExistence type="predicted"/>
<protein>
    <submittedName>
        <fullName evidence="2">Uncharacterized protein</fullName>
    </submittedName>
</protein>